<dbReference type="GO" id="GO:0006012">
    <property type="term" value="P:galactose metabolic process"/>
    <property type="evidence" value="ECO:0007669"/>
    <property type="project" value="TreeGrafter"/>
</dbReference>
<dbReference type="EMBL" id="BGPR01000199">
    <property type="protein sequence ID" value="GBM04176.1"/>
    <property type="molecule type" value="Genomic_DNA"/>
</dbReference>
<sequence>MFDEKTEKENVYLDVIAVLAKKHGFEWRNVEKLTELLTLLQKDVSDMKSVVEHDLPQQSYTREDLCSILEVTDAEFTMILSENTKNLEEFQLSDRAKHVFEEAARVRKFKSTCERGNKVEELGRLMNESHKSCRDLYECSHPILDELVQTALDAGAVGSRLTGAGYAYHLFF</sequence>
<feature type="domain" description="GHMP kinase C-terminal" evidence="3">
    <location>
        <begin position="117"/>
        <end position="165"/>
    </location>
</feature>
<dbReference type="SUPFAM" id="SSF55060">
    <property type="entry name" value="GHMP Kinase, C-terminal domain"/>
    <property type="match status" value="1"/>
</dbReference>
<keyword evidence="1" id="KW-0547">Nucleotide-binding</keyword>
<protein>
    <submittedName>
        <fullName evidence="4">N-acetylgalactosamine kinase</fullName>
    </submittedName>
</protein>
<dbReference type="Proteomes" id="UP000499080">
    <property type="component" value="Unassembled WGS sequence"/>
</dbReference>
<accession>A0A4Y2CJQ4</accession>
<evidence type="ECO:0000259" key="3">
    <source>
        <dbReference type="Pfam" id="PF08544"/>
    </source>
</evidence>
<dbReference type="OrthoDB" id="187738at2759"/>
<dbReference type="GO" id="GO:0004335">
    <property type="term" value="F:galactokinase activity"/>
    <property type="evidence" value="ECO:0007669"/>
    <property type="project" value="TreeGrafter"/>
</dbReference>
<dbReference type="InterPro" id="IPR036554">
    <property type="entry name" value="GHMP_kinase_C_sf"/>
</dbReference>
<keyword evidence="4" id="KW-0418">Kinase</keyword>
<evidence type="ECO:0000256" key="1">
    <source>
        <dbReference type="ARBA" id="ARBA00022741"/>
    </source>
</evidence>
<proteinExistence type="predicted"/>
<dbReference type="AlphaFoldDB" id="A0A4Y2CJQ4"/>
<dbReference type="PANTHER" id="PTHR10457:SF7">
    <property type="entry name" value="GALACTOKINASE-RELATED"/>
    <property type="match status" value="1"/>
</dbReference>
<dbReference type="Pfam" id="PF08544">
    <property type="entry name" value="GHMP_kinases_C"/>
    <property type="match status" value="1"/>
</dbReference>
<dbReference type="GO" id="GO:0005524">
    <property type="term" value="F:ATP binding"/>
    <property type="evidence" value="ECO:0007669"/>
    <property type="project" value="UniProtKB-KW"/>
</dbReference>
<name>A0A4Y2CJQ4_ARAVE</name>
<evidence type="ECO:0000256" key="2">
    <source>
        <dbReference type="ARBA" id="ARBA00022840"/>
    </source>
</evidence>
<gene>
    <name evidence="4" type="primary">Galk2</name>
    <name evidence="4" type="ORF">AVEN_115543_1</name>
</gene>
<organism evidence="4 5">
    <name type="scientific">Araneus ventricosus</name>
    <name type="common">Orbweaver spider</name>
    <name type="synonym">Epeira ventricosa</name>
    <dbReference type="NCBI Taxonomy" id="182803"/>
    <lineage>
        <taxon>Eukaryota</taxon>
        <taxon>Metazoa</taxon>
        <taxon>Ecdysozoa</taxon>
        <taxon>Arthropoda</taxon>
        <taxon>Chelicerata</taxon>
        <taxon>Arachnida</taxon>
        <taxon>Araneae</taxon>
        <taxon>Araneomorphae</taxon>
        <taxon>Entelegynae</taxon>
        <taxon>Araneoidea</taxon>
        <taxon>Araneidae</taxon>
        <taxon>Araneus</taxon>
    </lineage>
</organism>
<evidence type="ECO:0000313" key="5">
    <source>
        <dbReference type="Proteomes" id="UP000499080"/>
    </source>
</evidence>
<comment type="caution">
    <text evidence="4">The sequence shown here is derived from an EMBL/GenBank/DDBJ whole genome shotgun (WGS) entry which is preliminary data.</text>
</comment>
<evidence type="ECO:0000313" key="4">
    <source>
        <dbReference type="EMBL" id="GBM04176.1"/>
    </source>
</evidence>
<keyword evidence="4" id="KW-0808">Transferase</keyword>
<dbReference type="Gene3D" id="1.20.1440.340">
    <property type="match status" value="1"/>
</dbReference>
<keyword evidence="5" id="KW-1185">Reference proteome</keyword>
<dbReference type="GO" id="GO:0005829">
    <property type="term" value="C:cytosol"/>
    <property type="evidence" value="ECO:0007669"/>
    <property type="project" value="TreeGrafter"/>
</dbReference>
<dbReference type="PANTHER" id="PTHR10457">
    <property type="entry name" value="MEVALONATE KINASE/GALACTOKINASE"/>
    <property type="match status" value="1"/>
</dbReference>
<dbReference type="InterPro" id="IPR013750">
    <property type="entry name" value="GHMP_kinase_C_dom"/>
</dbReference>
<reference evidence="4 5" key="1">
    <citation type="journal article" date="2019" name="Sci. Rep.">
        <title>Orb-weaving spider Araneus ventricosus genome elucidates the spidroin gene catalogue.</title>
        <authorList>
            <person name="Kono N."/>
            <person name="Nakamura H."/>
            <person name="Ohtoshi R."/>
            <person name="Moran D.A.P."/>
            <person name="Shinohara A."/>
            <person name="Yoshida Y."/>
            <person name="Fujiwara M."/>
            <person name="Mori M."/>
            <person name="Tomita M."/>
            <person name="Arakawa K."/>
        </authorList>
    </citation>
    <scope>NUCLEOTIDE SEQUENCE [LARGE SCALE GENOMIC DNA]</scope>
</reference>
<keyword evidence="2" id="KW-0067">ATP-binding</keyword>